<dbReference type="GO" id="GO:0030295">
    <property type="term" value="F:protein kinase activator activity"/>
    <property type="evidence" value="ECO:0007669"/>
    <property type="project" value="TreeGrafter"/>
</dbReference>
<dbReference type="PANTHER" id="PTHR42878">
    <property type="entry name" value="TWO-COMPONENT HISTIDINE KINASE"/>
    <property type="match status" value="1"/>
</dbReference>
<dbReference type="Gene3D" id="3.30.450.20">
    <property type="entry name" value="PAS domain"/>
    <property type="match status" value="1"/>
</dbReference>
<dbReference type="SMART" id="SM00387">
    <property type="entry name" value="HATPase_c"/>
    <property type="match status" value="1"/>
</dbReference>
<dbReference type="GO" id="GO:0000156">
    <property type="term" value="F:phosphorelay response regulator activity"/>
    <property type="evidence" value="ECO:0007669"/>
    <property type="project" value="TreeGrafter"/>
</dbReference>
<gene>
    <name evidence="7" type="ORF">CLV82_1890</name>
</gene>
<proteinExistence type="predicted"/>
<dbReference type="InterPro" id="IPR035965">
    <property type="entry name" value="PAS-like_dom_sf"/>
</dbReference>
<dbReference type="PRINTS" id="PR00344">
    <property type="entry name" value="BCTRLSENSOR"/>
</dbReference>
<dbReference type="EC" id="2.7.13.3" evidence="2"/>
<comment type="catalytic activity">
    <reaction evidence="1">
        <text>ATP + protein L-histidine = ADP + protein N-phospho-L-histidine.</text>
        <dbReference type="EC" id="2.7.13.3"/>
    </reaction>
</comment>
<dbReference type="Pfam" id="PF02518">
    <property type="entry name" value="HATPase_c"/>
    <property type="match status" value="1"/>
</dbReference>
<dbReference type="Gene3D" id="3.30.565.10">
    <property type="entry name" value="Histidine kinase-like ATPase, C-terminal domain"/>
    <property type="match status" value="1"/>
</dbReference>
<dbReference type="SUPFAM" id="SSF55874">
    <property type="entry name" value="ATPase domain of HSP90 chaperone/DNA topoisomerase II/histidine kinase"/>
    <property type="match status" value="1"/>
</dbReference>
<dbReference type="SUPFAM" id="SSF55785">
    <property type="entry name" value="PYP-like sensor domain (PAS domain)"/>
    <property type="match status" value="1"/>
</dbReference>
<keyword evidence="8" id="KW-1185">Reference proteome</keyword>
<dbReference type="GO" id="GO:0007234">
    <property type="term" value="P:osmosensory signaling via phosphorelay pathway"/>
    <property type="evidence" value="ECO:0007669"/>
    <property type="project" value="TreeGrafter"/>
</dbReference>
<keyword evidence="4" id="KW-0418">Kinase</keyword>
<reference evidence="7 8" key="1">
    <citation type="submission" date="2019-03" db="EMBL/GenBank/DDBJ databases">
        <title>Genomic Encyclopedia of Archaeal and Bacterial Type Strains, Phase II (KMG-II): from individual species to whole genera.</title>
        <authorList>
            <person name="Goeker M."/>
        </authorList>
    </citation>
    <scope>NUCLEOTIDE SEQUENCE [LARGE SCALE GENOMIC DNA]</scope>
    <source>
        <strain evidence="7 8">DSM 18435</strain>
    </source>
</reference>
<comment type="caution">
    <text evidence="7">The sequence shown here is derived from an EMBL/GenBank/DDBJ whole genome shotgun (WGS) entry which is preliminary data.</text>
</comment>
<dbReference type="InterPro" id="IPR050351">
    <property type="entry name" value="BphY/WalK/GraS-like"/>
</dbReference>
<evidence type="ECO:0000259" key="6">
    <source>
        <dbReference type="PROSITE" id="PS50109"/>
    </source>
</evidence>
<dbReference type="GO" id="GO:0000155">
    <property type="term" value="F:phosphorelay sensor kinase activity"/>
    <property type="evidence" value="ECO:0007669"/>
    <property type="project" value="InterPro"/>
</dbReference>
<evidence type="ECO:0000256" key="2">
    <source>
        <dbReference type="ARBA" id="ARBA00012438"/>
    </source>
</evidence>
<feature type="coiled-coil region" evidence="5">
    <location>
        <begin position="113"/>
        <end position="164"/>
    </location>
</feature>
<dbReference type="InterPro" id="IPR036890">
    <property type="entry name" value="HATPase_C_sf"/>
</dbReference>
<dbReference type="InterPro" id="IPR003594">
    <property type="entry name" value="HATPase_dom"/>
</dbReference>
<dbReference type="RefSeq" id="WP_166636700.1">
    <property type="nucleotide sequence ID" value="NZ_SNYI01000002.1"/>
</dbReference>
<evidence type="ECO:0000256" key="4">
    <source>
        <dbReference type="ARBA" id="ARBA00022777"/>
    </source>
</evidence>
<dbReference type="InterPro" id="IPR004358">
    <property type="entry name" value="Sig_transdc_His_kin-like_C"/>
</dbReference>
<evidence type="ECO:0000256" key="5">
    <source>
        <dbReference type="SAM" id="Coils"/>
    </source>
</evidence>
<name>A0A4R6TJZ7_9FLAO</name>
<keyword evidence="5" id="KW-0175">Coiled coil</keyword>
<accession>A0A4R6TJZ7</accession>
<organism evidence="7 8">
    <name type="scientific">Zeaxanthinibacter enoshimensis</name>
    <dbReference type="NCBI Taxonomy" id="392009"/>
    <lineage>
        <taxon>Bacteria</taxon>
        <taxon>Pseudomonadati</taxon>
        <taxon>Bacteroidota</taxon>
        <taxon>Flavobacteriia</taxon>
        <taxon>Flavobacteriales</taxon>
        <taxon>Flavobacteriaceae</taxon>
        <taxon>Zeaxanthinibacter</taxon>
    </lineage>
</organism>
<keyword evidence="3" id="KW-0808">Transferase</keyword>
<evidence type="ECO:0000256" key="1">
    <source>
        <dbReference type="ARBA" id="ARBA00000085"/>
    </source>
</evidence>
<dbReference type="SUPFAM" id="SSF47384">
    <property type="entry name" value="Homodimeric domain of signal transducing histidine kinase"/>
    <property type="match status" value="1"/>
</dbReference>
<dbReference type="InterPro" id="IPR005467">
    <property type="entry name" value="His_kinase_dom"/>
</dbReference>
<evidence type="ECO:0000313" key="8">
    <source>
        <dbReference type="Proteomes" id="UP000295468"/>
    </source>
</evidence>
<dbReference type="InterPro" id="IPR036097">
    <property type="entry name" value="HisK_dim/P_sf"/>
</dbReference>
<feature type="domain" description="Histidine kinase" evidence="6">
    <location>
        <begin position="171"/>
        <end position="395"/>
    </location>
</feature>
<dbReference type="Gene3D" id="1.10.287.130">
    <property type="match status" value="1"/>
</dbReference>
<dbReference type="AlphaFoldDB" id="A0A4R6TJZ7"/>
<dbReference type="PROSITE" id="PS50109">
    <property type="entry name" value="HIS_KIN"/>
    <property type="match status" value="1"/>
</dbReference>
<dbReference type="Proteomes" id="UP000295468">
    <property type="component" value="Unassembled WGS sequence"/>
</dbReference>
<dbReference type="PANTHER" id="PTHR42878:SF15">
    <property type="entry name" value="BACTERIOPHYTOCHROME"/>
    <property type="match status" value="1"/>
</dbReference>
<dbReference type="EMBL" id="SNYI01000002">
    <property type="protein sequence ID" value="TDQ31186.1"/>
    <property type="molecule type" value="Genomic_DNA"/>
</dbReference>
<protein>
    <recommendedName>
        <fullName evidence="2">histidine kinase</fullName>
        <ecNumber evidence="2">2.7.13.3</ecNumber>
    </recommendedName>
</protein>
<evidence type="ECO:0000256" key="3">
    <source>
        <dbReference type="ARBA" id="ARBA00022679"/>
    </source>
</evidence>
<sequence>MNEASTQFPCYLFSFTVDGYLTDINDILLRSLGYERDELIPDFRFEDILTKGSRIFFKTHFLPMLMMQHKVNEMFLSFNTKQEQDFPVLINLTLEEKEGKRVIHAAGIQIEKRNKFEKSIIEAKEAAETALKENVLLLDMKSKLERNQDLLERQLHDLKRINREHVEFNKILSHDLQEPMRKVRLFAGLLEGKIDKKELNPELQTYLVKLLRLSEYAHELIARLQSFHSLEDRMNDAAEGDLEEIIGAAHSRIGNDEIKVNLEGIKESRVFGDITLLTRVFRELLANAWQFRDPDRPVEVEIKSEIVTDNYYKSLTGAYRYIDFLQIQFKDNASGFPPNVNDRIFGLLQKFHENSGRGLGLAYCKKIVELHNGRILANTRLKQGTQFTIILPNSLDVKYY</sequence>
<evidence type="ECO:0000313" key="7">
    <source>
        <dbReference type="EMBL" id="TDQ31186.1"/>
    </source>
</evidence>